<organism evidence="1 2">
    <name type="scientific">Orchesella dallaii</name>
    <dbReference type="NCBI Taxonomy" id="48710"/>
    <lineage>
        <taxon>Eukaryota</taxon>
        <taxon>Metazoa</taxon>
        <taxon>Ecdysozoa</taxon>
        <taxon>Arthropoda</taxon>
        <taxon>Hexapoda</taxon>
        <taxon>Collembola</taxon>
        <taxon>Entomobryomorpha</taxon>
        <taxon>Entomobryoidea</taxon>
        <taxon>Orchesellidae</taxon>
        <taxon>Orchesellinae</taxon>
        <taxon>Orchesella</taxon>
    </lineage>
</organism>
<comment type="caution">
    <text evidence="1">The sequence shown here is derived from an EMBL/GenBank/DDBJ whole genome shotgun (WGS) entry which is preliminary data.</text>
</comment>
<accession>A0ABP1R230</accession>
<sequence>MELPGLAGQIEQDVLPLFTKNSDSKWWVPAAKLLAQNDGTASDRWTELVTSMGIQSDMPSLRLVKETDLRTFWLHALTQFNEVNEMKFDKIMELQRALQAVGLMNESAQIQKIVQEETEDMLDASMEMELC</sequence>
<protein>
    <submittedName>
        <fullName evidence="1">Uncharacterized protein</fullName>
    </submittedName>
</protein>
<gene>
    <name evidence="1" type="ORF">ODALV1_LOCUS16571</name>
</gene>
<dbReference type="EMBL" id="CAXLJM020000050">
    <property type="protein sequence ID" value="CAL8114690.1"/>
    <property type="molecule type" value="Genomic_DNA"/>
</dbReference>
<name>A0ABP1R230_9HEXA</name>
<keyword evidence="2" id="KW-1185">Reference proteome</keyword>
<proteinExistence type="predicted"/>
<dbReference type="Proteomes" id="UP001642540">
    <property type="component" value="Unassembled WGS sequence"/>
</dbReference>
<evidence type="ECO:0000313" key="1">
    <source>
        <dbReference type="EMBL" id="CAL8114690.1"/>
    </source>
</evidence>
<reference evidence="1 2" key="1">
    <citation type="submission" date="2024-08" db="EMBL/GenBank/DDBJ databases">
        <authorList>
            <person name="Cucini C."/>
            <person name="Frati F."/>
        </authorList>
    </citation>
    <scope>NUCLEOTIDE SEQUENCE [LARGE SCALE GENOMIC DNA]</scope>
</reference>
<evidence type="ECO:0000313" key="2">
    <source>
        <dbReference type="Proteomes" id="UP001642540"/>
    </source>
</evidence>